<protein>
    <submittedName>
        <fullName evidence="1">Uncharacterized protein</fullName>
    </submittedName>
</protein>
<gene>
    <name evidence="1" type="ORF">IMX20_07620</name>
</gene>
<accession>A0A7M1KSI9</accession>
<name>A0A7M1KSI9_9LACT</name>
<organism evidence="1 2">
    <name type="scientific">Aerococcus urinaeequi</name>
    <dbReference type="NCBI Taxonomy" id="51665"/>
    <lineage>
        <taxon>Bacteria</taxon>
        <taxon>Bacillati</taxon>
        <taxon>Bacillota</taxon>
        <taxon>Bacilli</taxon>
        <taxon>Lactobacillales</taxon>
        <taxon>Aerococcaceae</taxon>
        <taxon>Aerococcus</taxon>
    </lineage>
</organism>
<reference evidence="1 2" key="1">
    <citation type="submission" date="2020-10" db="EMBL/GenBank/DDBJ databases">
        <title>Plasmid carrying two tetracycline resistance determinant.</title>
        <authorList>
            <person name="Yang Q."/>
        </authorList>
    </citation>
    <scope>NUCLEOTIDE SEQUENCE [LARGE SCALE GENOMIC DNA]</scope>
    <source>
        <strain evidence="1 2">T43</strain>
    </source>
</reference>
<evidence type="ECO:0000313" key="2">
    <source>
        <dbReference type="Proteomes" id="UP000595091"/>
    </source>
</evidence>
<dbReference type="RefSeq" id="WP_069286450.1">
    <property type="nucleotide sequence ID" value="NZ_CP063065.1"/>
</dbReference>
<sequence>MKNKQENEKLKEIEEWLEKVRFQKKFFGGVDEQDVWTKISELNKMYESALRDERVRYDTLLEHYRKTEIEKQDGKKTYHE</sequence>
<proteinExistence type="predicted"/>
<dbReference type="Proteomes" id="UP000595091">
    <property type="component" value="Chromosome"/>
</dbReference>
<evidence type="ECO:0000313" key="1">
    <source>
        <dbReference type="EMBL" id="QOQ78848.1"/>
    </source>
</evidence>
<dbReference type="EMBL" id="CP063065">
    <property type="protein sequence ID" value="QOQ78848.1"/>
    <property type="molecule type" value="Genomic_DNA"/>
</dbReference>
<dbReference type="AlphaFoldDB" id="A0A7M1KSI9"/>